<accession>A0A1B9GHD2</accession>
<evidence type="ECO:0000313" key="2">
    <source>
        <dbReference type="EMBL" id="OCF30449.1"/>
    </source>
</evidence>
<feature type="compositionally biased region" description="Basic and acidic residues" evidence="1">
    <location>
        <begin position="14"/>
        <end position="23"/>
    </location>
</feature>
<name>A0A1B9GHD2_9TREE</name>
<sequence>MAAMDMSAEAITEMIEKDRKDRAAAAQSAQARTAMAAQTAMASAFNPAHPSAPPPAPPVTLASTDTTTSSNAVALTTSSSEVGRYTALEKGKAKASETSACASEIVGAVGGSATIQPGVSTTPVIVPAKRQRVEPGATASSIPSLITPIVPGLQTRANQTDPSGPSIPQHPHPVDINTLPRTLPSRMIESHSSVASLHVTGHPHTAPAPSRYHLTNRGPGHNDTRAGSPMAGIQEWETAAPQQVSQLHNQSEAGPSEVRAAVTVNSTDPGRARDLGGNPASPETGNDDGDCLAEFNGLVEDIQGVLARYDGPKGKEARKATVKRLRAILTRWVAK</sequence>
<keyword evidence="3" id="KW-1185">Reference proteome</keyword>
<reference evidence="2 3" key="1">
    <citation type="submission" date="2013-07" db="EMBL/GenBank/DDBJ databases">
        <title>The Genome Sequence of Cryptococcus heveanensis BCC8398.</title>
        <authorList>
            <consortium name="The Broad Institute Genome Sequencing Platform"/>
            <person name="Cuomo C."/>
            <person name="Litvintseva A."/>
            <person name="Chen Y."/>
            <person name="Heitman J."/>
            <person name="Sun S."/>
            <person name="Springer D."/>
            <person name="Dromer F."/>
            <person name="Young S.K."/>
            <person name="Zeng Q."/>
            <person name="Gargeya S."/>
            <person name="Fitzgerald M."/>
            <person name="Abouelleil A."/>
            <person name="Alvarado L."/>
            <person name="Berlin A.M."/>
            <person name="Chapman S.B."/>
            <person name="Dewar J."/>
            <person name="Goldberg J."/>
            <person name="Griggs A."/>
            <person name="Gujja S."/>
            <person name="Hansen M."/>
            <person name="Howarth C."/>
            <person name="Imamovic A."/>
            <person name="Larimer J."/>
            <person name="McCowan C."/>
            <person name="Murphy C."/>
            <person name="Pearson M."/>
            <person name="Priest M."/>
            <person name="Roberts A."/>
            <person name="Saif S."/>
            <person name="Shea T."/>
            <person name="Sykes S."/>
            <person name="Wortman J."/>
            <person name="Nusbaum C."/>
            <person name="Birren B."/>
        </authorList>
    </citation>
    <scope>NUCLEOTIDE SEQUENCE [LARGE SCALE GENOMIC DNA]</scope>
    <source>
        <strain evidence="2 3">BCC8398</strain>
    </source>
</reference>
<proteinExistence type="predicted"/>
<gene>
    <name evidence="2" type="ORF">I316_07885</name>
</gene>
<protein>
    <submittedName>
        <fullName evidence="2">Uncharacterized protein</fullName>
    </submittedName>
</protein>
<dbReference type="AlphaFoldDB" id="A0A1B9GHD2"/>
<dbReference type="EMBL" id="KI669516">
    <property type="protein sequence ID" value="OCF30449.1"/>
    <property type="molecule type" value="Genomic_DNA"/>
</dbReference>
<feature type="region of interest" description="Disordered" evidence="1">
    <location>
        <begin position="1"/>
        <end position="76"/>
    </location>
</feature>
<feature type="compositionally biased region" description="Low complexity" evidence="1">
    <location>
        <begin position="24"/>
        <end position="49"/>
    </location>
</feature>
<evidence type="ECO:0000256" key="1">
    <source>
        <dbReference type="SAM" id="MobiDB-lite"/>
    </source>
</evidence>
<organism evidence="2 3">
    <name type="scientific">Kwoniella heveanensis BCC8398</name>
    <dbReference type="NCBI Taxonomy" id="1296120"/>
    <lineage>
        <taxon>Eukaryota</taxon>
        <taxon>Fungi</taxon>
        <taxon>Dikarya</taxon>
        <taxon>Basidiomycota</taxon>
        <taxon>Agaricomycotina</taxon>
        <taxon>Tremellomycetes</taxon>
        <taxon>Tremellales</taxon>
        <taxon>Cryptococcaceae</taxon>
        <taxon>Kwoniella</taxon>
    </lineage>
</organism>
<evidence type="ECO:0000313" key="3">
    <source>
        <dbReference type="Proteomes" id="UP000092666"/>
    </source>
</evidence>
<feature type="region of interest" description="Disordered" evidence="1">
    <location>
        <begin position="265"/>
        <end position="287"/>
    </location>
</feature>
<reference evidence="3" key="2">
    <citation type="submission" date="2013-12" db="EMBL/GenBank/DDBJ databases">
        <title>Evolution of pathogenesis and genome organization in the Tremellales.</title>
        <authorList>
            <person name="Cuomo C."/>
            <person name="Litvintseva A."/>
            <person name="Heitman J."/>
            <person name="Chen Y."/>
            <person name="Sun S."/>
            <person name="Springer D."/>
            <person name="Dromer F."/>
            <person name="Young S."/>
            <person name="Zeng Q."/>
            <person name="Chapman S."/>
            <person name="Gujja S."/>
            <person name="Saif S."/>
            <person name="Birren B."/>
        </authorList>
    </citation>
    <scope>NUCLEOTIDE SEQUENCE [LARGE SCALE GENOMIC DNA]</scope>
    <source>
        <strain evidence="3">BCC8398</strain>
    </source>
</reference>
<dbReference type="Proteomes" id="UP000092666">
    <property type="component" value="Unassembled WGS sequence"/>
</dbReference>
<feature type="compositionally biased region" description="Polar residues" evidence="1">
    <location>
        <begin position="64"/>
        <end position="76"/>
    </location>
</feature>